<keyword evidence="2" id="KW-1185">Reference proteome</keyword>
<sequence length="481" mass="52969">MLLEPPSLRNAWGGGLSLESNPDPPKTTRVTKSGQEPAHLLNCKTELASYSETCQSPKDNSLDGHQIGANLEPPKIWTYSEVAACLKEVKTKPIFNSANDHQQLPACLPERVVQLNYSGDIVNSGGGTKHYHFYSPEQVLLGSPALKTLSQDSCPASALSANLNPAEIEEAKSHGLCPLPRPIFQIAPGIILSPREPPLDLCTLLNTPPNPAYSEYNLETILIADPLAWTKSTKYIGRKGKRVEILPLLFKDKYNYLPAYFVPMTPPLTSRPDRPLEPTTAAKTTSTQLFGVLYITLTGLVDSVVPNSGPWSLLGQYVSYIIKLAPILWWALPAGLAAPHPKLPNASIYDWLPDTKGLLHLVFQEIKVCSLNFTLKANPRLALNLKSFVIKIFPLCPPGCCPQEPNATLFYLLCLGVLNSITLFVAQYKFLSGFCKFMLQTVPTFLYLLNLNLNALHALVQNLGPLWTRSYRCPCFGGFCQ</sequence>
<reference evidence="1" key="1">
    <citation type="submission" date="2022-04" db="EMBL/GenBank/DDBJ databases">
        <title>Genome of the entomopathogenic fungus Entomophthora muscae.</title>
        <authorList>
            <person name="Elya C."/>
            <person name="Lovett B.R."/>
            <person name="Lee E."/>
            <person name="Macias A.M."/>
            <person name="Hajek A.E."/>
            <person name="De Bivort B.L."/>
            <person name="Kasson M.T."/>
            <person name="De Fine Licht H.H."/>
            <person name="Stajich J.E."/>
        </authorList>
    </citation>
    <scope>NUCLEOTIDE SEQUENCE</scope>
    <source>
        <strain evidence="1">Berkeley</strain>
    </source>
</reference>
<name>A0ACC2SL73_9FUNG</name>
<dbReference type="Proteomes" id="UP001165960">
    <property type="component" value="Unassembled WGS sequence"/>
</dbReference>
<accession>A0ACC2SL73</accession>
<evidence type="ECO:0000313" key="1">
    <source>
        <dbReference type="EMBL" id="KAJ9063075.1"/>
    </source>
</evidence>
<protein>
    <submittedName>
        <fullName evidence="1">Uncharacterized protein</fullName>
    </submittedName>
</protein>
<organism evidence="1 2">
    <name type="scientific">Entomophthora muscae</name>
    <dbReference type="NCBI Taxonomy" id="34485"/>
    <lineage>
        <taxon>Eukaryota</taxon>
        <taxon>Fungi</taxon>
        <taxon>Fungi incertae sedis</taxon>
        <taxon>Zoopagomycota</taxon>
        <taxon>Entomophthoromycotina</taxon>
        <taxon>Entomophthoromycetes</taxon>
        <taxon>Entomophthorales</taxon>
        <taxon>Entomophthoraceae</taxon>
        <taxon>Entomophthora</taxon>
    </lineage>
</organism>
<dbReference type="EMBL" id="QTSX02004980">
    <property type="protein sequence ID" value="KAJ9063075.1"/>
    <property type="molecule type" value="Genomic_DNA"/>
</dbReference>
<comment type="caution">
    <text evidence="1">The sequence shown here is derived from an EMBL/GenBank/DDBJ whole genome shotgun (WGS) entry which is preliminary data.</text>
</comment>
<evidence type="ECO:0000313" key="2">
    <source>
        <dbReference type="Proteomes" id="UP001165960"/>
    </source>
</evidence>
<proteinExistence type="predicted"/>
<gene>
    <name evidence="1" type="ORF">DSO57_1004007</name>
</gene>